<dbReference type="InterPro" id="IPR045626">
    <property type="entry name" value="PGDH_ASB_dom"/>
</dbReference>
<dbReference type="UniPathway" id="UPA00135">
    <property type="reaction ID" value="UER00196"/>
</dbReference>
<comment type="similarity">
    <text evidence="3 11">Belongs to the D-isomer specific 2-hydroxyacid dehydrogenase family.</text>
</comment>
<evidence type="ECO:0000256" key="7">
    <source>
        <dbReference type="ARBA" id="ARBA00023027"/>
    </source>
</evidence>
<dbReference type="PANTHER" id="PTHR42789:SF1">
    <property type="entry name" value="D-ISOMER SPECIFIC 2-HYDROXYACID DEHYDROGENASE FAMILY PROTEIN (AFU_ORTHOLOGUE AFUA_6G10090)"/>
    <property type="match status" value="1"/>
</dbReference>
<comment type="function">
    <text evidence="1">Catalyzes the reversible oxidation of 3-phospho-D-glycerate to 3-phosphonooxypyruvate, the first step of the phosphorylated L-serine biosynthesis pathway. Also catalyzes the reversible oxidation of 2-hydroxyglutarate to 2-oxoglutarate.</text>
</comment>
<dbReference type="STRING" id="79883.GCA_001636495_02446"/>
<organism evidence="13 14">
    <name type="scientific">Sutcliffiella horikoshii</name>
    <dbReference type="NCBI Taxonomy" id="79883"/>
    <lineage>
        <taxon>Bacteria</taxon>
        <taxon>Bacillati</taxon>
        <taxon>Bacillota</taxon>
        <taxon>Bacilli</taxon>
        <taxon>Bacillales</taxon>
        <taxon>Bacillaceae</taxon>
        <taxon>Sutcliffiella</taxon>
    </lineage>
</organism>
<dbReference type="PROSITE" id="PS00065">
    <property type="entry name" value="D_2_HYDROXYACID_DH_1"/>
    <property type="match status" value="1"/>
</dbReference>
<dbReference type="InterPro" id="IPR029753">
    <property type="entry name" value="D-isomer_DH_CS"/>
</dbReference>
<dbReference type="EMBL" id="VTEV01000004">
    <property type="protein sequence ID" value="TYS68357.1"/>
    <property type="molecule type" value="Genomic_DNA"/>
</dbReference>
<evidence type="ECO:0000259" key="12">
    <source>
        <dbReference type="PROSITE" id="PS51671"/>
    </source>
</evidence>
<dbReference type="SUPFAM" id="SSF51735">
    <property type="entry name" value="NAD(P)-binding Rossmann-fold domains"/>
    <property type="match status" value="1"/>
</dbReference>
<evidence type="ECO:0000256" key="3">
    <source>
        <dbReference type="ARBA" id="ARBA00005854"/>
    </source>
</evidence>
<dbReference type="SUPFAM" id="SSF55021">
    <property type="entry name" value="ACT-like"/>
    <property type="match status" value="1"/>
</dbReference>
<dbReference type="InterPro" id="IPR002912">
    <property type="entry name" value="ACT_dom"/>
</dbReference>
<dbReference type="GO" id="GO:0051287">
    <property type="term" value="F:NAD binding"/>
    <property type="evidence" value="ECO:0007669"/>
    <property type="project" value="UniProtKB-UniRule"/>
</dbReference>
<dbReference type="SUPFAM" id="SSF143548">
    <property type="entry name" value="Serine metabolism enzymes domain"/>
    <property type="match status" value="1"/>
</dbReference>
<dbReference type="Pfam" id="PF02826">
    <property type="entry name" value="2-Hacid_dh_C"/>
    <property type="match status" value="1"/>
</dbReference>
<dbReference type="InterPro" id="IPR045865">
    <property type="entry name" value="ACT-like_dom_sf"/>
</dbReference>
<evidence type="ECO:0000256" key="9">
    <source>
        <dbReference type="ARBA" id="ARBA00048126"/>
    </source>
</evidence>
<feature type="domain" description="ACT" evidence="12">
    <location>
        <begin position="452"/>
        <end position="524"/>
    </location>
</feature>
<comment type="pathway">
    <text evidence="2 11">Amino-acid biosynthesis; L-serine biosynthesis; L-serine from 3-phospho-D-glycerate: step 1/3.</text>
</comment>
<dbReference type="InterPro" id="IPR006140">
    <property type="entry name" value="D-isomer_DH_NAD-bd"/>
</dbReference>
<dbReference type="GO" id="GO:0006564">
    <property type="term" value="P:L-serine biosynthetic process"/>
    <property type="evidence" value="ECO:0007669"/>
    <property type="project" value="UniProtKB-UniRule"/>
</dbReference>
<protein>
    <recommendedName>
        <fullName evidence="4 11">D-3-phosphoglycerate dehydrogenase</fullName>
        <ecNumber evidence="11">1.1.1.95</ecNumber>
    </recommendedName>
</protein>
<evidence type="ECO:0000256" key="8">
    <source>
        <dbReference type="ARBA" id="ARBA00023299"/>
    </source>
</evidence>
<keyword evidence="8 11" id="KW-0718">Serine biosynthesis</keyword>
<evidence type="ECO:0000256" key="1">
    <source>
        <dbReference type="ARBA" id="ARBA00003800"/>
    </source>
</evidence>
<evidence type="ECO:0000256" key="5">
    <source>
        <dbReference type="ARBA" id="ARBA00022605"/>
    </source>
</evidence>
<sequence>MFHVLVADSISSDGLTPLLEAENIKVYRKDREGDNYNPDEIDALLVRSATQVDDALLSSLPNLKVVARAGVGVDNIDITAATKRGIVVINAPDGNTISTAEHTFAMISSLVRHIPQANMNVKGSQWSRKKFIGTELFGKTLGIVGFGRIGGEIAKRAKAFQMKVVVYDPFLTDTRAEKLSVTSLSLDEVMKQADIITVHTPLTKETKGLFNKENIPQLKKGVYLVNCARGGIIDEEALLHHLNTGHVAGAALDVFEVEPPTNYDLVQHEHVIVTPHLGASTKEAQYNVAYQVSKDVLAYLNGQSVNTSINLPTIPKEIYKKIQPFYQLGKTLGSILSQSAKTPIEEITATYAGVITEWETSILTKSIIAGFLRNRVDTTVNEVNAATIAKERGISYGEKHQTDSYGYSNIIQVEARGKDVNLVVRATFIEGFGARIVHMNGFDIDFAPSGHLLYVQHTDRPGVIGQLGLIFGKHETNIATMHVGRMLQGGKAIMMLSFDQPLEKVLVDEILLIPDISSAIILEL</sequence>
<comment type="catalytic activity">
    <reaction evidence="9">
        <text>(R)-2-hydroxyglutarate + NAD(+) = 2-oxoglutarate + NADH + H(+)</text>
        <dbReference type="Rhea" id="RHEA:49612"/>
        <dbReference type="ChEBI" id="CHEBI:15378"/>
        <dbReference type="ChEBI" id="CHEBI:15801"/>
        <dbReference type="ChEBI" id="CHEBI:16810"/>
        <dbReference type="ChEBI" id="CHEBI:57540"/>
        <dbReference type="ChEBI" id="CHEBI:57945"/>
        <dbReference type="EC" id="1.1.1.399"/>
    </reaction>
</comment>
<evidence type="ECO:0000256" key="2">
    <source>
        <dbReference type="ARBA" id="ARBA00005216"/>
    </source>
</evidence>
<evidence type="ECO:0000256" key="4">
    <source>
        <dbReference type="ARBA" id="ARBA00021582"/>
    </source>
</evidence>
<dbReference type="InterPro" id="IPR036291">
    <property type="entry name" value="NAD(P)-bd_dom_sf"/>
</dbReference>
<keyword evidence="6 11" id="KW-0560">Oxidoreductase</keyword>
<dbReference type="PANTHER" id="PTHR42789">
    <property type="entry name" value="D-ISOMER SPECIFIC 2-HYDROXYACID DEHYDROGENASE FAMILY PROTEIN (AFU_ORTHOLOGUE AFUA_6G10090)"/>
    <property type="match status" value="1"/>
</dbReference>
<dbReference type="PROSITE" id="PS51671">
    <property type="entry name" value="ACT"/>
    <property type="match status" value="1"/>
</dbReference>
<dbReference type="Pfam" id="PF19304">
    <property type="entry name" value="PGDH_inter"/>
    <property type="match status" value="1"/>
</dbReference>
<dbReference type="InterPro" id="IPR006139">
    <property type="entry name" value="D-isomer_2_OHA_DH_cat_dom"/>
</dbReference>
<dbReference type="Gene3D" id="3.30.70.260">
    <property type="match status" value="1"/>
</dbReference>
<dbReference type="Gene3D" id="3.30.1330.90">
    <property type="entry name" value="D-3-phosphoglycerate dehydrogenase, domain 3"/>
    <property type="match status" value="1"/>
</dbReference>
<evidence type="ECO:0000256" key="10">
    <source>
        <dbReference type="ARBA" id="ARBA00048731"/>
    </source>
</evidence>
<evidence type="ECO:0000313" key="14">
    <source>
        <dbReference type="Proteomes" id="UP000322524"/>
    </source>
</evidence>
<evidence type="ECO:0000256" key="6">
    <source>
        <dbReference type="ARBA" id="ARBA00023002"/>
    </source>
</evidence>
<dbReference type="Pfam" id="PF00389">
    <property type="entry name" value="2-Hacid_dh"/>
    <property type="match status" value="1"/>
</dbReference>
<comment type="catalytic activity">
    <reaction evidence="10 11">
        <text>(2R)-3-phosphoglycerate + NAD(+) = 3-phosphooxypyruvate + NADH + H(+)</text>
        <dbReference type="Rhea" id="RHEA:12641"/>
        <dbReference type="ChEBI" id="CHEBI:15378"/>
        <dbReference type="ChEBI" id="CHEBI:18110"/>
        <dbReference type="ChEBI" id="CHEBI:57540"/>
        <dbReference type="ChEBI" id="CHEBI:57945"/>
        <dbReference type="ChEBI" id="CHEBI:58272"/>
        <dbReference type="EC" id="1.1.1.95"/>
    </reaction>
</comment>
<dbReference type="Proteomes" id="UP000322524">
    <property type="component" value="Unassembled WGS sequence"/>
</dbReference>
<dbReference type="FunFam" id="3.40.50.720:FF:000021">
    <property type="entry name" value="D-3-phosphoglycerate dehydrogenase"/>
    <property type="match status" value="1"/>
</dbReference>
<name>A0A5D4SY11_9BACI</name>
<dbReference type="InterPro" id="IPR029752">
    <property type="entry name" value="D-isomer_DH_CS1"/>
</dbReference>
<dbReference type="RefSeq" id="WP_148988325.1">
    <property type="nucleotide sequence ID" value="NZ_VTEV01000004.1"/>
</dbReference>
<keyword evidence="7 11" id="KW-0520">NAD</keyword>
<dbReference type="GO" id="GO:0004617">
    <property type="term" value="F:phosphoglycerate dehydrogenase activity"/>
    <property type="evidence" value="ECO:0007669"/>
    <property type="project" value="UniProtKB-UniRule"/>
</dbReference>
<reference evidence="13 14" key="1">
    <citation type="submission" date="2019-08" db="EMBL/GenBank/DDBJ databases">
        <title>Bacillus genomes from the desert of Cuatro Cienegas, Coahuila.</title>
        <authorList>
            <person name="Olmedo-Alvarez G."/>
        </authorList>
    </citation>
    <scope>NUCLEOTIDE SEQUENCE [LARGE SCALE GENOMIC DNA]</scope>
    <source>
        <strain evidence="13 14">CH28_1T</strain>
    </source>
</reference>
<keyword evidence="5 11" id="KW-0028">Amino-acid biosynthesis</keyword>
<dbReference type="Gene3D" id="3.40.50.720">
    <property type="entry name" value="NAD(P)-binding Rossmann-like Domain"/>
    <property type="match status" value="2"/>
</dbReference>
<dbReference type="OrthoDB" id="9805416at2"/>
<dbReference type="InterPro" id="IPR029009">
    <property type="entry name" value="ASB_dom_sf"/>
</dbReference>
<dbReference type="PROSITE" id="PS00671">
    <property type="entry name" value="D_2_HYDROXYACID_DH_3"/>
    <property type="match status" value="1"/>
</dbReference>
<dbReference type="CDD" id="cd04902">
    <property type="entry name" value="ACT_3PGDH-xct"/>
    <property type="match status" value="1"/>
</dbReference>
<evidence type="ECO:0000256" key="11">
    <source>
        <dbReference type="RuleBase" id="RU363003"/>
    </source>
</evidence>
<proteinExistence type="inferred from homology"/>
<dbReference type="CDD" id="cd12173">
    <property type="entry name" value="PGDH_4"/>
    <property type="match status" value="1"/>
</dbReference>
<dbReference type="SUPFAM" id="SSF52283">
    <property type="entry name" value="Formate/glycerate dehydrogenase catalytic domain-like"/>
    <property type="match status" value="1"/>
</dbReference>
<dbReference type="AlphaFoldDB" id="A0A5D4SY11"/>
<gene>
    <name evidence="13" type="ORF">FZC76_11540</name>
</gene>
<dbReference type="NCBIfam" id="TIGR01327">
    <property type="entry name" value="PGDH"/>
    <property type="match status" value="1"/>
</dbReference>
<dbReference type="InterPro" id="IPR006236">
    <property type="entry name" value="PGDH"/>
</dbReference>
<comment type="caution">
    <text evidence="13">The sequence shown here is derived from an EMBL/GenBank/DDBJ whole genome shotgun (WGS) entry which is preliminary data.</text>
</comment>
<dbReference type="InterPro" id="IPR050857">
    <property type="entry name" value="D-2-hydroxyacid_DH"/>
</dbReference>
<accession>A0A5D4SY11</accession>
<dbReference type="EC" id="1.1.1.95" evidence="11"/>
<evidence type="ECO:0000313" key="13">
    <source>
        <dbReference type="EMBL" id="TYS68357.1"/>
    </source>
</evidence>